<dbReference type="InterPro" id="IPR050328">
    <property type="entry name" value="Dev_Immune_Receptor"/>
</dbReference>
<dbReference type="InterPro" id="IPR026906">
    <property type="entry name" value="LRR_5"/>
</dbReference>
<dbReference type="EMBL" id="JACMRX010000005">
    <property type="protein sequence ID" value="KAF7988564.1"/>
    <property type="molecule type" value="Genomic_DNA"/>
</dbReference>
<dbReference type="OrthoDB" id="1421090at2759"/>
<dbReference type="Pfam" id="PF13855">
    <property type="entry name" value="LRR_8"/>
    <property type="match status" value="1"/>
</dbReference>
<dbReference type="InterPro" id="IPR032675">
    <property type="entry name" value="LRR_dom_sf"/>
</dbReference>
<protein>
    <submittedName>
        <fullName evidence="4">Uncharacterized protein</fullName>
    </submittedName>
</protein>
<evidence type="ECO:0000256" key="3">
    <source>
        <dbReference type="ARBA" id="ARBA00022737"/>
    </source>
</evidence>
<dbReference type="PROSITE" id="PS51450">
    <property type="entry name" value="LRR"/>
    <property type="match status" value="3"/>
</dbReference>
<dbReference type="GO" id="GO:0005615">
    <property type="term" value="C:extracellular space"/>
    <property type="evidence" value="ECO:0007669"/>
    <property type="project" value="TreeGrafter"/>
</dbReference>
<accession>A0A835CMM0</accession>
<comment type="caution">
    <text evidence="4">The sequence shown here is derived from an EMBL/GenBank/DDBJ whole genome shotgun (WGS) entry which is preliminary data.</text>
</comment>
<keyword evidence="1" id="KW-0433">Leucine-rich repeat</keyword>
<dbReference type="Proteomes" id="UP000639338">
    <property type="component" value="Unassembled WGS sequence"/>
</dbReference>
<dbReference type="InterPro" id="IPR001611">
    <property type="entry name" value="Leu-rich_rpt"/>
</dbReference>
<dbReference type="Pfam" id="PF13306">
    <property type="entry name" value="LRR_5"/>
    <property type="match status" value="2"/>
</dbReference>
<dbReference type="InterPro" id="IPR003591">
    <property type="entry name" value="Leu-rich_rpt_typical-subtyp"/>
</dbReference>
<proteinExistence type="predicted"/>
<dbReference type="SMART" id="SM00369">
    <property type="entry name" value="LRR_TYP"/>
    <property type="match status" value="6"/>
</dbReference>
<dbReference type="Gene3D" id="3.80.10.10">
    <property type="entry name" value="Ribonuclease Inhibitor"/>
    <property type="match status" value="4"/>
</dbReference>
<evidence type="ECO:0000256" key="2">
    <source>
        <dbReference type="ARBA" id="ARBA00022729"/>
    </source>
</evidence>
<dbReference type="PANTHER" id="PTHR24373:SF397">
    <property type="entry name" value="IG-LIKE DOMAIN-CONTAINING PROTEIN"/>
    <property type="match status" value="1"/>
</dbReference>
<dbReference type="PANTHER" id="PTHR24373">
    <property type="entry name" value="SLIT RELATED LEUCINE-RICH REPEAT NEURONAL PROTEIN"/>
    <property type="match status" value="1"/>
</dbReference>
<evidence type="ECO:0000313" key="5">
    <source>
        <dbReference type="Proteomes" id="UP000639338"/>
    </source>
</evidence>
<keyword evidence="5" id="KW-1185">Reference proteome</keyword>
<keyword evidence="3" id="KW-0677">Repeat</keyword>
<keyword evidence="2" id="KW-0732">Signal</keyword>
<dbReference type="GO" id="GO:0031012">
    <property type="term" value="C:extracellular matrix"/>
    <property type="evidence" value="ECO:0007669"/>
    <property type="project" value="TreeGrafter"/>
</dbReference>
<evidence type="ECO:0000313" key="4">
    <source>
        <dbReference type="EMBL" id="KAF7988564.1"/>
    </source>
</evidence>
<gene>
    <name evidence="4" type="ORF">HCN44_001137</name>
</gene>
<dbReference type="AlphaFoldDB" id="A0A835CMM0"/>
<name>A0A835CMM0_APHGI</name>
<reference evidence="4 5" key="1">
    <citation type="submission" date="2020-08" db="EMBL/GenBank/DDBJ databases">
        <title>Aphidius gifuensis genome sequencing and assembly.</title>
        <authorList>
            <person name="Du Z."/>
        </authorList>
    </citation>
    <scope>NUCLEOTIDE SEQUENCE [LARGE SCALE GENOMIC DNA]</scope>
    <source>
        <strain evidence="4">YNYX2018</strain>
        <tissue evidence="4">Adults</tissue>
    </source>
</reference>
<evidence type="ECO:0000256" key="1">
    <source>
        <dbReference type="ARBA" id="ARBA00022614"/>
    </source>
</evidence>
<organism evidence="4 5">
    <name type="scientific">Aphidius gifuensis</name>
    <name type="common">Parasitoid wasp</name>
    <dbReference type="NCBI Taxonomy" id="684658"/>
    <lineage>
        <taxon>Eukaryota</taxon>
        <taxon>Metazoa</taxon>
        <taxon>Ecdysozoa</taxon>
        <taxon>Arthropoda</taxon>
        <taxon>Hexapoda</taxon>
        <taxon>Insecta</taxon>
        <taxon>Pterygota</taxon>
        <taxon>Neoptera</taxon>
        <taxon>Endopterygota</taxon>
        <taxon>Hymenoptera</taxon>
        <taxon>Apocrita</taxon>
        <taxon>Ichneumonoidea</taxon>
        <taxon>Braconidae</taxon>
        <taxon>Aphidiinae</taxon>
        <taxon>Aphidius</taxon>
    </lineage>
</organism>
<dbReference type="SUPFAM" id="SSF52058">
    <property type="entry name" value="L domain-like"/>
    <property type="match status" value="2"/>
</dbReference>
<sequence length="498" mass="58716">MEQNDVMTVHVQETYLVIFKKLNPKENTTQKCLISELSERSFSSVKLFDLNLHELQSLHSRNLFVNYKNLETIQFTRNNFKIDKIIISLLQNNTNPLKYFYFNDKDTEQLPSGLLLNLTNLVTVDLQGNNLKNIPPDLFINNINLAYLILMNNSLTNLDLGIFKNCKNLIYINFAQNKFINFYPEYFILKISQLFNQTIYNETIYNNLFSNDINYSLLPSNLTHDNLLSYLNYDNIKKVKYLTMLAKQNYSQSKLYEFLFQQVIQLVIIDLTLNELEHIDIDWFVIFKNLEIIMLSSNNFTLESIPSGLFKNNKMLIQFYLQNNKQSLKTLPSGLFSNLTNLKKVYLSGNNLEYLPHELFLDNKNLIEIYLDKNLLTSLHLHIFKNCIMSMKMNFSYNRIVNIYQGYFITPDNWTTSSNEVFADLKNLEELNLVNNNLQTIENCQMDNLKTLRVAQFSYNNLTIKNDLKNGDKIKSPFRNWYSIKKLSLDNNRISDFW</sequence>